<comment type="caution">
    <text evidence="3">The sequence shown here is derived from an EMBL/GenBank/DDBJ whole genome shotgun (WGS) entry which is preliminary data.</text>
</comment>
<dbReference type="PANTHER" id="PTHR14097:SF8">
    <property type="entry name" value="NAD(P)-BINDING DOMAIN-CONTAINING PROTEIN"/>
    <property type="match status" value="1"/>
</dbReference>
<evidence type="ECO:0000313" key="3">
    <source>
        <dbReference type="EMBL" id="MCD2424639.1"/>
    </source>
</evidence>
<dbReference type="Proteomes" id="UP001199816">
    <property type="component" value="Unassembled WGS sequence"/>
</dbReference>
<keyword evidence="4" id="KW-1185">Reference proteome</keyword>
<dbReference type="Pfam" id="PF01370">
    <property type="entry name" value="Epimerase"/>
    <property type="match status" value="1"/>
</dbReference>
<gene>
    <name evidence="3" type="ORF">LQ567_17795</name>
</gene>
<evidence type="ECO:0000256" key="1">
    <source>
        <dbReference type="ARBA" id="ARBA00004370"/>
    </source>
</evidence>
<name>A0ABS8PV03_9BACT</name>
<dbReference type="PANTHER" id="PTHR14097">
    <property type="entry name" value="OXIDOREDUCTASE HTATIP2"/>
    <property type="match status" value="1"/>
</dbReference>
<evidence type="ECO:0000259" key="2">
    <source>
        <dbReference type="Pfam" id="PF01370"/>
    </source>
</evidence>
<dbReference type="SUPFAM" id="SSF51735">
    <property type="entry name" value="NAD(P)-binding Rossmann-fold domains"/>
    <property type="match status" value="1"/>
</dbReference>
<feature type="domain" description="NAD-dependent epimerase/dehydratase" evidence="2">
    <location>
        <begin position="5"/>
        <end position="115"/>
    </location>
</feature>
<dbReference type="Gene3D" id="3.40.50.720">
    <property type="entry name" value="NAD(P)-binding Rossmann-like Domain"/>
    <property type="match status" value="1"/>
</dbReference>
<dbReference type="RefSeq" id="WP_231006850.1">
    <property type="nucleotide sequence ID" value="NZ_JAJNEC010000005.1"/>
</dbReference>
<sequence length="227" mass="25105">MKLNVIITGATGMVGEGVLQECIANPAVEKILLINRKPTGYSHPKIEEILHSNFNDISPIAERVKGYDACYFCLGVSSVGMKEPDYYAVTYTLTLNFAKVLAAQNPQMTFCYVSGAGTDSTEQGRQMWARVKGKTENDLLKLPFKAVYNFRPAVMKPTKGARNVKGIYRAILVLFPLFRAFNRTYFLTLEEVGKAMINVVIKGNPTAVVEVTDIARLSQQAVGLKQD</sequence>
<reference evidence="3 4" key="1">
    <citation type="submission" date="2021-11" db="EMBL/GenBank/DDBJ databases">
        <title>Genomic of Niabella pedocola.</title>
        <authorList>
            <person name="Wu T."/>
        </authorList>
    </citation>
    <scope>NUCLEOTIDE SEQUENCE [LARGE SCALE GENOMIC DNA]</scope>
    <source>
        <strain evidence="3 4">JCM 31011</strain>
    </source>
</reference>
<comment type="subcellular location">
    <subcellularLocation>
        <location evidence="1">Membrane</location>
    </subcellularLocation>
</comment>
<dbReference type="InterPro" id="IPR036291">
    <property type="entry name" value="NAD(P)-bd_dom_sf"/>
</dbReference>
<proteinExistence type="predicted"/>
<organism evidence="3 4">
    <name type="scientific">Niabella pedocola</name>
    <dbReference type="NCBI Taxonomy" id="1752077"/>
    <lineage>
        <taxon>Bacteria</taxon>
        <taxon>Pseudomonadati</taxon>
        <taxon>Bacteroidota</taxon>
        <taxon>Chitinophagia</taxon>
        <taxon>Chitinophagales</taxon>
        <taxon>Chitinophagaceae</taxon>
        <taxon>Niabella</taxon>
    </lineage>
</organism>
<protein>
    <submittedName>
        <fullName evidence="3">NAD-dependent epimerase/dehydratase family protein</fullName>
    </submittedName>
</protein>
<dbReference type="InterPro" id="IPR001509">
    <property type="entry name" value="Epimerase_deHydtase"/>
</dbReference>
<dbReference type="EMBL" id="JAJNEC010000005">
    <property type="protein sequence ID" value="MCD2424639.1"/>
    <property type="molecule type" value="Genomic_DNA"/>
</dbReference>
<accession>A0ABS8PV03</accession>
<evidence type="ECO:0000313" key="4">
    <source>
        <dbReference type="Proteomes" id="UP001199816"/>
    </source>
</evidence>